<sequence>MSQQTVEDLLKKVETVLGDEEEYKALLAQRGSSAQGLLDLLQFLSVYPKVNSRLRSNI</sequence>
<accession>A0ABR2ZCY2</accession>
<proteinExistence type="predicted"/>
<name>A0ABR2ZCY2_9AGAR</name>
<evidence type="ECO:0000313" key="1">
    <source>
        <dbReference type="EMBL" id="KAL0058769.1"/>
    </source>
</evidence>
<dbReference type="Proteomes" id="UP001437256">
    <property type="component" value="Unassembled WGS sequence"/>
</dbReference>
<protein>
    <submittedName>
        <fullName evidence="1">Rho guanine nucleotide exchange factor</fullName>
    </submittedName>
</protein>
<keyword evidence="2" id="KW-1185">Reference proteome</keyword>
<reference evidence="1 2" key="1">
    <citation type="submission" date="2024-05" db="EMBL/GenBank/DDBJ databases">
        <title>A draft genome resource for the thread blight pathogen Marasmius tenuissimus strain MS-2.</title>
        <authorList>
            <person name="Yulfo-Soto G.E."/>
            <person name="Baruah I.K."/>
            <person name="Amoako-Attah I."/>
            <person name="Bukari Y."/>
            <person name="Meinhardt L.W."/>
            <person name="Bailey B.A."/>
            <person name="Cohen S.P."/>
        </authorList>
    </citation>
    <scope>NUCLEOTIDE SEQUENCE [LARGE SCALE GENOMIC DNA]</scope>
    <source>
        <strain evidence="1 2">MS-2</strain>
    </source>
</reference>
<dbReference type="EMBL" id="JBBXMP010000277">
    <property type="protein sequence ID" value="KAL0058769.1"/>
    <property type="molecule type" value="Genomic_DNA"/>
</dbReference>
<evidence type="ECO:0000313" key="2">
    <source>
        <dbReference type="Proteomes" id="UP001437256"/>
    </source>
</evidence>
<organism evidence="1 2">
    <name type="scientific">Marasmius tenuissimus</name>
    <dbReference type="NCBI Taxonomy" id="585030"/>
    <lineage>
        <taxon>Eukaryota</taxon>
        <taxon>Fungi</taxon>
        <taxon>Dikarya</taxon>
        <taxon>Basidiomycota</taxon>
        <taxon>Agaricomycotina</taxon>
        <taxon>Agaricomycetes</taxon>
        <taxon>Agaricomycetidae</taxon>
        <taxon>Agaricales</taxon>
        <taxon>Marasmiineae</taxon>
        <taxon>Marasmiaceae</taxon>
        <taxon>Marasmius</taxon>
    </lineage>
</organism>
<comment type="caution">
    <text evidence="1">The sequence shown here is derived from an EMBL/GenBank/DDBJ whole genome shotgun (WGS) entry which is preliminary data.</text>
</comment>
<gene>
    <name evidence="1" type="primary">TUS1_18</name>
    <name evidence="1" type="ORF">AAF712_014542</name>
</gene>